<evidence type="ECO:0000256" key="1">
    <source>
        <dbReference type="ARBA" id="ARBA00006484"/>
    </source>
</evidence>
<evidence type="ECO:0000256" key="2">
    <source>
        <dbReference type="ARBA" id="ARBA00023002"/>
    </source>
</evidence>
<dbReference type="FunCoup" id="G8XYZ4">
    <property type="interactions" value="411"/>
</dbReference>
<dbReference type="Proteomes" id="UP000005222">
    <property type="component" value="Chromosome N"/>
</dbReference>
<dbReference type="OrthoDB" id="2102561at2759"/>
<dbReference type="InParanoid" id="G8XYZ4"/>
<keyword evidence="2" id="KW-0560">Oxidoreductase</keyword>
<dbReference type="CDD" id="cd05374">
    <property type="entry name" value="17beta-HSD-like_SDR_c"/>
    <property type="match status" value="1"/>
</dbReference>
<dbReference type="PRINTS" id="PR00081">
    <property type="entry name" value="GDHRDH"/>
</dbReference>
<dbReference type="GO" id="GO:0006654">
    <property type="term" value="P:phosphatidic acid biosynthetic process"/>
    <property type="evidence" value="ECO:0007669"/>
    <property type="project" value="TreeGrafter"/>
</dbReference>
<dbReference type="GO" id="GO:0004806">
    <property type="term" value="F:triacylglycerol lipase activity"/>
    <property type="evidence" value="ECO:0007669"/>
    <property type="project" value="TreeGrafter"/>
</dbReference>
<sequence>MENQKSVLVTGASSGIGYATSLEFAKRGYLVFAGARRLDRMRKLEEYGIIPIQLDVSSTESIKKAKEFISEKTGGRLDVLYNNAGQSCTFPALDLNDELIRKCYEVNVFGPMILTRVFSPLLIKAKGVVGFTGSVSAIIPFPFSGVYSSTKAAIHSYASVLELELSPFGVKVINFVTGGVATDIADTRTLPEDSIYREAPGIEAALLERQQMAKRNKPISAEAYAEKVVSDFERSKIGGPLNIYRGKQASFLAYVSYLVPRFILKFILIRKFRLLNIFRFLQEKYSSQKVHKD</sequence>
<dbReference type="EMBL" id="FO082046">
    <property type="protein sequence ID" value="CCE86903.1"/>
    <property type="molecule type" value="Genomic_DNA"/>
</dbReference>
<protein>
    <submittedName>
        <fullName evidence="4">Piso0_005421 protein</fullName>
    </submittedName>
</protein>
<organism evidence="4 5">
    <name type="scientific">Pichia sorbitophila (strain ATCC MYA-4447 / BCRC 22081 / CBS 7064 / NBRC 10061 / NRRL Y-12695)</name>
    <name type="common">Hybrid yeast</name>
    <dbReference type="NCBI Taxonomy" id="559304"/>
    <lineage>
        <taxon>Eukaryota</taxon>
        <taxon>Fungi</taxon>
        <taxon>Dikarya</taxon>
        <taxon>Ascomycota</taxon>
        <taxon>Saccharomycotina</taxon>
        <taxon>Pichiomycetes</taxon>
        <taxon>Debaryomycetaceae</taxon>
        <taxon>Millerozyma</taxon>
    </lineage>
</organism>
<evidence type="ECO:0000313" key="4">
    <source>
        <dbReference type="EMBL" id="CCE86903.1"/>
    </source>
</evidence>
<name>G8XYZ4_PICSO</name>
<evidence type="ECO:0000256" key="3">
    <source>
        <dbReference type="RuleBase" id="RU000363"/>
    </source>
</evidence>
<dbReference type="Pfam" id="PF00106">
    <property type="entry name" value="adh_short"/>
    <property type="match status" value="1"/>
</dbReference>
<reference evidence="4 5" key="1">
    <citation type="journal article" date="2012" name="G3 (Bethesda)">
        <title>Pichia sorbitophila, an interspecies yeast hybrid reveals early steps of genome resolution following polyploidization.</title>
        <authorList>
            <person name="Leh Louis V."/>
            <person name="Despons L."/>
            <person name="Friedrich A."/>
            <person name="Martin T."/>
            <person name="Durrens P."/>
            <person name="Casaregola S."/>
            <person name="Neuveglise C."/>
            <person name="Fairhead C."/>
            <person name="Marck C."/>
            <person name="Cruz J.A."/>
            <person name="Straub M.L."/>
            <person name="Kugler V."/>
            <person name="Sacerdot C."/>
            <person name="Uzunov Z."/>
            <person name="Thierry A."/>
            <person name="Weiss S."/>
            <person name="Bleykasten C."/>
            <person name="De Montigny J."/>
            <person name="Jacques N."/>
            <person name="Jung P."/>
            <person name="Lemaire M."/>
            <person name="Mallet S."/>
            <person name="Morel G."/>
            <person name="Richard G.F."/>
            <person name="Sarkar A."/>
            <person name="Savel G."/>
            <person name="Schacherer J."/>
            <person name="Seret M.L."/>
            <person name="Talla E."/>
            <person name="Samson G."/>
            <person name="Jubin C."/>
            <person name="Poulain J."/>
            <person name="Vacherie B."/>
            <person name="Barbe V."/>
            <person name="Pelletier E."/>
            <person name="Sherman D.J."/>
            <person name="Westhof E."/>
            <person name="Weissenbach J."/>
            <person name="Baret P.V."/>
            <person name="Wincker P."/>
            <person name="Gaillardin C."/>
            <person name="Dujon B."/>
            <person name="Souciet J.L."/>
        </authorList>
    </citation>
    <scope>NUCLEOTIDE SEQUENCE [LARGE SCALE GENOMIC DNA]</scope>
    <source>
        <strain evidence="5">ATCC MYA-4447 / BCRC 22081 / CBS 7064 / NBRC 10061 / NRRL Y-12695</strain>
    </source>
</reference>
<dbReference type="AlphaFoldDB" id="G8XYZ4"/>
<dbReference type="eggNOG" id="KOG1209">
    <property type="taxonomic scope" value="Eukaryota"/>
</dbReference>
<gene>
    <name evidence="4" type="primary">Piso0_005421</name>
    <name evidence="4" type="ORF">GNLVRS01_PISO0N14753g</name>
</gene>
<dbReference type="STRING" id="559304.G8XYZ4"/>
<dbReference type="GO" id="GO:0019433">
    <property type="term" value="P:triglyceride catabolic process"/>
    <property type="evidence" value="ECO:0007669"/>
    <property type="project" value="TreeGrafter"/>
</dbReference>
<comment type="similarity">
    <text evidence="1 3">Belongs to the short-chain dehydrogenases/reductases (SDR) family.</text>
</comment>
<dbReference type="GO" id="GO:0005783">
    <property type="term" value="C:endoplasmic reticulum"/>
    <property type="evidence" value="ECO:0007669"/>
    <property type="project" value="TreeGrafter"/>
</dbReference>
<keyword evidence="5" id="KW-1185">Reference proteome</keyword>
<dbReference type="Gene3D" id="3.40.50.720">
    <property type="entry name" value="NAD(P)-binding Rossmann-like Domain"/>
    <property type="match status" value="1"/>
</dbReference>
<dbReference type="GO" id="GO:0005811">
    <property type="term" value="C:lipid droplet"/>
    <property type="evidence" value="ECO:0007669"/>
    <property type="project" value="TreeGrafter"/>
</dbReference>
<accession>G8XYZ4</accession>
<dbReference type="InterPro" id="IPR002347">
    <property type="entry name" value="SDR_fam"/>
</dbReference>
<dbReference type="SUPFAM" id="SSF51735">
    <property type="entry name" value="NAD(P)-binding Rossmann-fold domains"/>
    <property type="match status" value="1"/>
</dbReference>
<dbReference type="HOGENOM" id="CLU_010194_2_9_1"/>
<dbReference type="PANTHER" id="PTHR44169:SF6">
    <property type="entry name" value="NADPH-DEPENDENT 1-ACYLDIHYDROXYACETONE PHOSPHATE REDUCTASE"/>
    <property type="match status" value="1"/>
</dbReference>
<evidence type="ECO:0000313" key="5">
    <source>
        <dbReference type="Proteomes" id="UP000005222"/>
    </source>
</evidence>
<dbReference type="PRINTS" id="PR00080">
    <property type="entry name" value="SDRFAMILY"/>
</dbReference>
<dbReference type="OMA" id="GGTPDWF"/>
<dbReference type="GO" id="GO:0000140">
    <property type="term" value="F:acylglycerone-phosphate reductase (NADP+) activity"/>
    <property type="evidence" value="ECO:0007669"/>
    <property type="project" value="TreeGrafter"/>
</dbReference>
<dbReference type="InterPro" id="IPR036291">
    <property type="entry name" value="NAD(P)-bd_dom_sf"/>
</dbReference>
<dbReference type="PANTHER" id="PTHR44169">
    <property type="entry name" value="NADPH-DEPENDENT 1-ACYLDIHYDROXYACETONE PHOSPHATE REDUCTASE"/>
    <property type="match status" value="1"/>
</dbReference>
<proteinExistence type="inferred from homology"/>
<dbReference type="FunFam" id="3.40.50.720:FF:000261">
    <property type="entry name" value="NADPH-dependent 1-acyldihydroxyacetone phosphate reductase"/>
    <property type="match status" value="1"/>
</dbReference>